<evidence type="ECO:0000256" key="4">
    <source>
        <dbReference type="ARBA" id="ARBA00022737"/>
    </source>
</evidence>
<proteinExistence type="predicted"/>
<accession>A0A8R1YNN8</accession>
<dbReference type="PROSITE" id="PS51873">
    <property type="entry name" value="TRIAD"/>
    <property type="match status" value="1"/>
</dbReference>
<sequence length="1391" mass="158205">MANRPTDWQSFPVEFSESFPSLQASASTAKQKRGSQVSGRVGKRGSLGLPFVQPVRNFWNNRRPANPSANSFSGFTDDDVRAAEQSVHDPSSSFSNEDTVEEPELIQVFPVFRDKIMSCSRFDANGYEALGELLTKKLMNLPHDPSEKYRSNALTANEYGDTTITRSPDPSATPKWTANLPDRILTDEYRLISYLRHLAVPLGPKAIEAIKKTCNYNSKEKRMLPLYKTDPIVAPPPKAQVKPRSRDSQSSTSSWKGPSNDVRLSGTSPASSSNHDVHASHNYGRQNKSNTMLKFLNSNFPNSNSRVHVKDSFFYTSGYKGNNRRDYTNNRQPKWTEMDDCASSSAYNPSWDDCYERPASQSSSRYDDYGGGGGMSNGYYRSGSRNSKNDFDNSKDSGFHGEYNHDEYHDRNERPVSPIAEPIDFVVTEFSRKTPKWKPEYVEPSERRRNATGWRGRWSNEVPIELKEEKSIDEKREEHPDARFFWKCPDVSTVVRRAFRCLDGISANSSAAFADDMHRVELSTWVGDEDAEEVAYRTKDKFGLGRVEREAIERTVQLALPRTTITLCVGAGGEAEIVFDGDCTDVLVKRRIYDEIKAAITESVLKTRDFSSYAVDKIDPDHPVSTRNTVITFGSVAEAREARERLRDNEIDAKVMPRDLIMGNWDGNYAKRECILELEWERHGTHGIMVRFNDLMQQNNLVDKLMRTKSDYFSTTLIRIEEHFNKMYVAIPFSPYPVSDDLRFLKNILEENGVSVASIYPQKCKDGPQTIDNRTKQSHCTLAINRRMLKVAIEEGVWAGFHPSTDAEWQMMLEGGRFSWMVEIHDEFDLQQSGMNSATVRFDSYEQGERIASQVQRMTPMPFGEDRFILNKDDKKGVFARAKLRVHYFVSVHVMAVTRNRLRRLDETWRANSYFTHADFRTEREPFVQWTCLITDHIETTPPTPPGFCRLIVEGFPKSAVEDGCAELLSVIRGDVIKCDKDEQWLLTGIGRNMANTVAKEALDKYSVLVDFNVLGKEIRLIGEKYETKEVEKRLRMIAKRRDSLMISTLVTIEQPLYMNRASIAIMACGGLQMVERVVGGCRITTCADDADKRTLRFEGTVAAYDRFRDFLADLDDTLRDSAKSEYEKMRKTNEKMLDPSLSPLTSALLCPICFCRPSADFYRLEACGHVYCTACIYHQLHSELSTRTLPLVCRREGCDCKLAVSDLLRLLLGRDVEGVGEMRVSHLDEMKLRPLVTAIVTNALQTKRDRLIACRTADCTGIFARQNDSNSIVRCKACERTTCGSCGYEPHRGYECEEYESLRDNVDVSIASYMKNKKVRKCPNKSCSALIEKTVGCNHMECVICRTHFCWLCGHASYSQGDIYAHMQNDHGGNGLHMDDGEMFMLQFDD</sequence>
<dbReference type="PANTHER" id="PTHR22770">
    <property type="entry name" value="UBIQUITIN CONJUGATING ENZYME 7 INTERACTING PROTEIN-RELATED"/>
    <property type="match status" value="1"/>
</dbReference>
<keyword evidence="6" id="KW-0833">Ubl conjugation pathway</keyword>
<feature type="compositionally biased region" description="Polar residues" evidence="8">
    <location>
        <begin position="24"/>
        <end position="38"/>
    </location>
</feature>
<dbReference type="GO" id="GO:0043161">
    <property type="term" value="P:proteasome-mediated ubiquitin-dependent protein catabolic process"/>
    <property type="evidence" value="ECO:0000318"/>
    <property type="project" value="GO_Central"/>
</dbReference>
<protein>
    <submittedName>
        <fullName evidence="9">RING-type domain-containing protein</fullName>
    </submittedName>
</protein>
<keyword evidence="7" id="KW-0862">Zinc</keyword>
<dbReference type="Gene3D" id="3.30.40.10">
    <property type="entry name" value="Zinc/RING finger domain, C3HC4 (zinc finger)"/>
    <property type="match status" value="1"/>
</dbReference>
<dbReference type="PANTHER" id="PTHR22770:SF13">
    <property type="entry name" value="RING-TYPE DOMAIN-CONTAINING PROTEIN"/>
    <property type="match status" value="1"/>
</dbReference>
<feature type="region of interest" description="Disordered" evidence="8">
    <location>
        <begin position="24"/>
        <end position="48"/>
    </location>
</feature>
<evidence type="ECO:0000313" key="10">
    <source>
        <dbReference type="Proteomes" id="UP000005239"/>
    </source>
</evidence>
<dbReference type="SUPFAM" id="SSF57850">
    <property type="entry name" value="RING/U-box"/>
    <property type="match status" value="2"/>
</dbReference>
<dbReference type="InterPro" id="IPR051628">
    <property type="entry name" value="LUBAC_E3_Ligases"/>
</dbReference>
<evidence type="ECO:0000256" key="8">
    <source>
        <dbReference type="SAM" id="MobiDB-lite"/>
    </source>
</evidence>
<accession>A0A2A6B6T5</accession>
<feature type="compositionally biased region" description="Basic and acidic residues" evidence="8">
    <location>
        <begin position="387"/>
        <end position="402"/>
    </location>
</feature>
<keyword evidence="2" id="KW-0808">Transferase</keyword>
<keyword evidence="4" id="KW-0677">Repeat</keyword>
<keyword evidence="10" id="KW-1185">Reference proteome</keyword>
<evidence type="ECO:0000256" key="2">
    <source>
        <dbReference type="ARBA" id="ARBA00022679"/>
    </source>
</evidence>
<name>A0A2A6B6T5_PRIPA</name>
<evidence type="ECO:0000256" key="5">
    <source>
        <dbReference type="ARBA" id="ARBA00022771"/>
    </source>
</evidence>
<dbReference type="InterPro" id="IPR002867">
    <property type="entry name" value="IBR_dom"/>
</dbReference>
<dbReference type="Gene3D" id="1.20.120.1750">
    <property type="match status" value="1"/>
</dbReference>
<dbReference type="SMART" id="SM00647">
    <property type="entry name" value="IBR"/>
    <property type="match status" value="2"/>
</dbReference>
<dbReference type="Pfam" id="PF01485">
    <property type="entry name" value="IBR"/>
    <property type="match status" value="2"/>
</dbReference>
<dbReference type="PROSITE" id="PS00518">
    <property type="entry name" value="ZF_RING_1"/>
    <property type="match status" value="1"/>
</dbReference>
<dbReference type="GO" id="GO:0071797">
    <property type="term" value="C:LUBAC complex"/>
    <property type="evidence" value="ECO:0000318"/>
    <property type="project" value="GO_Central"/>
</dbReference>
<organism evidence="9 10">
    <name type="scientific">Pristionchus pacificus</name>
    <name type="common">Parasitic nematode worm</name>
    <dbReference type="NCBI Taxonomy" id="54126"/>
    <lineage>
        <taxon>Eukaryota</taxon>
        <taxon>Metazoa</taxon>
        <taxon>Ecdysozoa</taxon>
        <taxon>Nematoda</taxon>
        <taxon>Chromadorea</taxon>
        <taxon>Rhabditida</taxon>
        <taxon>Rhabditina</taxon>
        <taxon>Diplogasteromorpha</taxon>
        <taxon>Diplogasteroidea</taxon>
        <taxon>Neodiplogasteridae</taxon>
        <taxon>Pristionchus</taxon>
    </lineage>
</organism>
<dbReference type="GO" id="GO:0043130">
    <property type="term" value="F:ubiquitin binding"/>
    <property type="evidence" value="ECO:0000318"/>
    <property type="project" value="GO_Central"/>
</dbReference>
<keyword evidence="3" id="KW-0479">Metal-binding</keyword>
<dbReference type="InterPro" id="IPR044066">
    <property type="entry name" value="TRIAD_supradom"/>
</dbReference>
<dbReference type="InterPro" id="IPR017907">
    <property type="entry name" value="Znf_RING_CS"/>
</dbReference>
<dbReference type="InterPro" id="IPR013083">
    <property type="entry name" value="Znf_RING/FYVE/PHD"/>
</dbReference>
<dbReference type="GO" id="GO:0008270">
    <property type="term" value="F:zinc ion binding"/>
    <property type="evidence" value="ECO:0007669"/>
    <property type="project" value="UniProtKB-KW"/>
</dbReference>
<feature type="compositionally biased region" description="Polar residues" evidence="8">
    <location>
        <begin position="265"/>
        <end position="274"/>
    </location>
</feature>
<dbReference type="OrthoDB" id="61092at2759"/>
<evidence type="ECO:0000256" key="3">
    <source>
        <dbReference type="ARBA" id="ARBA00022723"/>
    </source>
</evidence>
<reference evidence="9" key="2">
    <citation type="submission" date="2022-06" db="UniProtKB">
        <authorList>
            <consortium name="EnsemblMetazoa"/>
        </authorList>
    </citation>
    <scope>IDENTIFICATION</scope>
    <source>
        <strain evidence="9">PS312</strain>
    </source>
</reference>
<evidence type="ECO:0000256" key="6">
    <source>
        <dbReference type="ARBA" id="ARBA00022786"/>
    </source>
</evidence>
<reference evidence="10" key="1">
    <citation type="journal article" date="2008" name="Nat. Genet.">
        <title>The Pristionchus pacificus genome provides a unique perspective on nematode lifestyle and parasitism.</title>
        <authorList>
            <person name="Dieterich C."/>
            <person name="Clifton S.W."/>
            <person name="Schuster L.N."/>
            <person name="Chinwalla A."/>
            <person name="Delehaunty K."/>
            <person name="Dinkelacker I."/>
            <person name="Fulton L."/>
            <person name="Fulton R."/>
            <person name="Godfrey J."/>
            <person name="Minx P."/>
            <person name="Mitreva M."/>
            <person name="Roeseler W."/>
            <person name="Tian H."/>
            <person name="Witte H."/>
            <person name="Yang S.P."/>
            <person name="Wilson R.K."/>
            <person name="Sommer R.J."/>
        </authorList>
    </citation>
    <scope>NUCLEOTIDE SEQUENCE [LARGE SCALE GENOMIC DNA]</scope>
    <source>
        <strain evidence="10">PS312</strain>
    </source>
</reference>
<gene>
    <name evidence="9" type="primary">WBGene00117568</name>
</gene>
<feature type="region of interest" description="Disordered" evidence="8">
    <location>
        <begin position="357"/>
        <end position="402"/>
    </location>
</feature>
<dbReference type="Proteomes" id="UP000005239">
    <property type="component" value="Unassembled WGS sequence"/>
</dbReference>
<evidence type="ECO:0000256" key="7">
    <source>
        <dbReference type="ARBA" id="ARBA00022833"/>
    </source>
</evidence>
<dbReference type="CDD" id="cd20335">
    <property type="entry name" value="BRcat_RBR"/>
    <property type="match status" value="1"/>
</dbReference>
<dbReference type="EnsemblMetazoa" id="PPA28014.1">
    <property type="protein sequence ID" value="PPA28014.1"/>
    <property type="gene ID" value="WBGene00117568"/>
</dbReference>
<dbReference type="GO" id="GO:0097039">
    <property type="term" value="P:protein linear polyubiquitination"/>
    <property type="evidence" value="ECO:0000318"/>
    <property type="project" value="GO_Central"/>
</dbReference>
<evidence type="ECO:0000313" key="9">
    <source>
        <dbReference type="EnsemblMetazoa" id="PPA28014.1"/>
    </source>
</evidence>
<dbReference type="GO" id="GO:0004842">
    <property type="term" value="F:ubiquitin-protein transferase activity"/>
    <property type="evidence" value="ECO:0000318"/>
    <property type="project" value="GO_Central"/>
</dbReference>
<feature type="region of interest" description="Disordered" evidence="8">
    <location>
        <begin position="227"/>
        <end position="286"/>
    </location>
</feature>
<keyword evidence="5" id="KW-0863">Zinc-finger</keyword>
<evidence type="ECO:0000256" key="1">
    <source>
        <dbReference type="ARBA" id="ARBA00004906"/>
    </source>
</evidence>
<comment type="pathway">
    <text evidence="1">Protein modification; protein ubiquitination.</text>
</comment>